<name>A0ABY2E846_9MICO</name>
<keyword evidence="1" id="KW-0812">Transmembrane</keyword>
<dbReference type="RefSeq" id="WP_133105586.1">
    <property type="nucleotide sequence ID" value="NZ_SMNA01000001.1"/>
</dbReference>
<keyword evidence="3" id="KW-1185">Reference proteome</keyword>
<gene>
    <name evidence="2" type="ORF">EXU48_00235</name>
</gene>
<evidence type="ECO:0000313" key="3">
    <source>
        <dbReference type="Proteomes" id="UP000504882"/>
    </source>
</evidence>
<keyword evidence="1" id="KW-1133">Transmembrane helix</keyword>
<keyword evidence="1" id="KW-0472">Membrane</keyword>
<organism evidence="2 3">
    <name type="scientific">Occultella glacieicola</name>
    <dbReference type="NCBI Taxonomy" id="2518684"/>
    <lineage>
        <taxon>Bacteria</taxon>
        <taxon>Bacillati</taxon>
        <taxon>Actinomycetota</taxon>
        <taxon>Actinomycetes</taxon>
        <taxon>Micrococcales</taxon>
        <taxon>Ruaniaceae</taxon>
        <taxon>Occultella</taxon>
    </lineage>
</organism>
<evidence type="ECO:0000313" key="2">
    <source>
        <dbReference type="EMBL" id="TDE98685.1"/>
    </source>
</evidence>
<feature type="transmembrane region" description="Helical" evidence="1">
    <location>
        <begin position="12"/>
        <end position="35"/>
    </location>
</feature>
<sequence>MSEPMSPSRSHAPTIAVILLVVGVVLTGVGGWQAWLWRSASFGWFAYAPLSEATFRSPFTAGLGAIALVGAGALLAGLGAGILVGRRTQRVGGPRG</sequence>
<accession>A0ABY2E846</accession>
<protein>
    <submittedName>
        <fullName evidence="2">Uncharacterized protein</fullName>
    </submittedName>
</protein>
<feature type="transmembrane region" description="Helical" evidence="1">
    <location>
        <begin position="59"/>
        <end position="85"/>
    </location>
</feature>
<dbReference type="EMBL" id="SMNA01000001">
    <property type="protein sequence ID" value="TDE98685.1"/>
    <property type="molecule type" value="Genomic_DNA"/>
</dbReference>
<dbReference type="Proteomes" id="UP000504882">
    <property type="component" value="Unassembled WGS sequence"/>
</dbReference>
<evidence type="ECO:0000256" key="1">
    <source>
        <dbReference type="SAM" id="Phobius"/>
    </source>
</evidence>
<comment type="caution">
    <text evidence="2">The sequence shown here is derived from an EMBL/GenBank/DDBJ whole genome shotgun (WGS) entry which is preliminary data.</text>
</comment>
<reference evidence="2 3" key="1">
    <citation type="submission" date="2019-03" db="EMBL/GenBank/DDBJ databases">
        <title>Genomic features of bacteria from cold environments.</title>
        <authorList>
            <person name="Shen L."/>
        </authorList>
    </citation>
    <scope>NUCLEOTIDE SEQUENCE [LARGE SCALE GENOMIC DNA]</scope>
    <source>
        <strain evidence="3">T3246-1</strain>
    </source>
</reference>
<proteinExistence type="predicted"/>